<keyword evidence="2" id="KW-0472">Membrane</keyword>
<dbReference type="Proteomes" id="UP000315037">
    <property type="component" value="Unassembled WGS sequence"/>
</dbReference>
<gene>
    <name evidence="3" type="ORF">E3202_02845</name>
</gene>
<evidence type="ECO:0000256" key="1">
    <source>
        <dbReference type="SAM" id="MobiDB-lite"/>
    </source>
</evidence>
<keyword evidence="2" id="KW-1133">Transmembrane helix</keyword>
<feature type="transmembrane region" description="Helical" evidence="2">
    <location>
        <begin position="20"/>
        <end position="43"/>
    </location>
</feature>
<dbReference type="EMBL" id="SORZ01000001">
    <property type="protein sequence ID" value="TPW35879.1"/>
    <property type="molecule type" value="Genomic_DNA"/>
</dbReference>
<keyword evidence="2" id="KW-0812">Transmembrane</keyword>
<feature type="region of interest" description="Disordered" evidence="1">
    <location>
        <begin position="66"/>
        <end position="118"/>
    </location>
</feature>
<feature type="compositionally biased region" description="Pro residues" evidence="1">
    <location>
        <begin position="105"/>
        <end position="117"/>
    </location>
</feature>
<feature type="transmembrane region" description="Helical" evidence="2">
    <location>
        <begin position="325"/>
        <end position="348"/>
    </location>
</feature>
<organism evidence="3 4">
    <name type="scientific">Oecophyllibacter saccharovorans</name>
    <dbReference type="NCBI Taxonomy" id="2558360"/>
    <lineage>
        <taxon>Bacteria</taxon>
        <taxon>Pseudomonadati</taxon>
        <taxon>Pseudomonadota</taxon>
        <taxon>Alphaproteobacteria</taxon>
        <taxon>Acetobacterales</taxon>
        <taxon>Acetobacteraceae</taxon>
        <taxon>Oecophyllibacter</taxon>
    </lineage>
</organism>
<accession>A0A506URH1</accession>
<reference evidence="3 4" key="1">
    <citation type="submission" date="2019-03" db="EMBL/GenBank/DDBJ databases">
        <title>The complete genome sequence of Neokomagataea sp. Jb2 NBRC113641.</title>
        <authorList>
            <person name="Chua K.-O."/>
            <person name="Chan K.-G."/>
            <person name="See-Too W.-S."/>
        </authorList>
    </citation>
    <scope>NUCLEOTIDE SEQUENCE [LARGE SCALE GENOMIC DNA]</scope>
    <source>
        <strain evidence="3 4">Jb2</strain>
    </source>
</reference>
<comment type="caution">
    <text evidence="3">The sequence shown here is derived from an EMBL/GenBank/DDBJ whole genome shotgun (WGS) entry which is preliminary data.</text>
</comment>
<keyword evidence="4" id="KW-1185">Reference proteome</keyword>
<protein>
    <submittedName>
        <fullName evidence="3">Uncharacterized protein</fullName>
    </submittedName>
</protein>
<proteinExistence type="predicted"/>
<feature type="transmembrane region" description="Helical" evidence="2">
    <location>
        <begin position="265"/>
        <end position="288"/>
    </location>
</feature>
<sequence length="364" mass="38901">MTDRPFPSLRPRLHLPFLPLLTGGAQFLITLAGTLCLIAHLLLGAWQAESASSLLIAFPKVGTAPEKIQDRTPAPSPAPEKPARKISSAHARARSHTIKNTHQPVPLPPASPAPPPWNEEQVLQKLSSFPGGKQAAFLPPEQIRALFRSWGAPWEGPMPPVLALPLQPGQDAASLTPLAHLLRLSFPEALVILPPPQSSMLPKVLAPLWRHTDLLGFTTAFLALCTGLCGIVQAARLAVLQTARARRLLTEFGAFPRAGNLGFRVALRAMAGAFTGGLVALACSSSQWKALSPFWNSLLGSSHTAFGASSGTGIARIPPDPLKAFWLSGSLTVLVGILFFGLIAWLATRLFLLRAARRSVPILQ</sequence>
<evidence type="ECO:0000313" key="3">
    <source>
        <dbReference type="EMBL" id="TPW35879.1"/>
    </source>
</evidence>
<evidence type="ECO:0000256" key="2">
    <source>
        <dbReference type="SAM" id="Phobius"/>
    </source>
</evidence>
<feature type="transmembrane region" description="Helical" evidence="2">
    <location>
        <begin position="214"/>
        <end position="239"/>
    </location>
</feature>
<name>A0A506URH1_9PROT</name>
<dbReference type="RefSeq" id="WP_165600290.1">
    <property type="nucleotide sequence ID" value="NZ_SORZ01000001.1"/>
</dbReference>
<evidence type="ECO:0000313" key="4">
    <source>
        <dbReference type="Proteomes" id="UP000315037"/>
    </source>
</evidence>
<dbReference type="AlphaFoldDB" id="A0A506URH1"/>